<feature type="transmembrane region" description="Helical" evidence="1">
    <location>
        <begin position="61"/>
        <end position="80"/>
    </location>
</feature>
<evidence type="ECO:0000313" key="2">
    <source>
        <dbReference type="EMBL" id="OBQ54897.1"/>
    </source>
</evidence>
<reference evidence="2 3" key="1">
    <citation type="submission" date="2015-01" db="EMBL/GenBank/DDBJ databases">
        <title>Desulfovibrio sp. JC271 draft genome sequence.</title>
        <authorList>
            <person name="Shivani Y."/>
            <person name="Subhash Y."/>
            <person name="Sasikala C."/>
            <person name="Ramana C.V."/>
        </authorList>
    </citation>
    <scope>NUCLEOTIDE SEQUENCE [LARGE SCALE GENOMIC DNA]</scope>
    <source>
        <strain evidence="2 3">JC271</strain>
    </source>
</reference>
<name>A0A1B7XH93_9BACT</name>
<evidence type="ECO:0000256" key="1">
    <source>
        <dbReference type="SAM" id="Phobius"/>
    </source>
</evidence>
<sequence length="87" mass="10056">MFKIAVLFFVVVWIMSFFMSKRRKVIRDSNHLFQLIISAAIIFSGITMLRNSELAASTPLYFLALAVLFASAWFIARLLLNLVTRRK</sequence>
<dbReference type="EMBL" id="JXMS01000006">
    <property type="protein sequence ID" value="OBQ54897.1"/>
    <property type="molecule type" value="Genomic_DNA"/>
</dbReference>
<dbReference type="Proteomes" id="UP000091979">
    <property type="component" value="Unassembled WGS sequence"/>
</dbReference>
<keyword evidence="1" id="KW-0812">Transmembrane</keyword>
<keyword evidence="1" id="KW-1133">Transmembrane helix</keyword>
<protein>
    <submittedName>
        <fullName evidence="2">Uncharacterized protein</fullName>
    </submittedName>
</protein>
<proteinExistence type="predicted"/>
<dbReference type="PATRIC" id="fig|1560234.3.peg.3034"/>
<organism evidence="2 3">
    <name type="scientific">Halodesulfovibrio spirochaetisodalis</name>
    <dbReference type="NCBI Taxonomy" id="1560234"/>
    <lineage>
        <taxon>Bacteria</taxon>
        <taxon>Pseudomonadati</taxon>
        <taxon>Thermodesulfobacteriota</taxon>
        <taxon>Desulfovibrionia</taxon>
        <taxon>Desulfovibrionales</taxon>
        <taxon>Desulfovibrionaceae</taxon>
        <taxon>Halodesulfovibrio</taxon>
    </lineage>
</organism>
<keyword evidence="1" id="KW-0472">Membrane</keyword>
<accession>A0A1B7XH93</accession>
<comment type="caution">
    <text evidence="2">The sequence shown here is derived from an EMBL/GenBank/DDBJ whole genome shotgun (WGS) entry which is preliminary data.</text>
</comment>
<dbReference type="AlphaFoldDB" id="A0A1B7XH93"/>
<keyword evidence="3" id="KW-1185">Reference proteome</keyword>
<evidence type="ECO:0000313" key="3">
    <source>
        <dbReference type="Proteomes" id="UP000091979"/>
    </source>
</evidence>
<gene>
    <name evidence="2" type="ORF">SP90_05315</name>
</gene>
<feature type="transmembrane region" description="Helical" evidence="1">
    <location>
        <begin position="6"/>
        <end position="20"/>
    </location>
</feature>
<feature type="transmembrane region" description="Helical" evidence="1">
    <location>
        <begin position="32"/>
        <end position="49"/>
    </location>
</feature>